<evidence type="ECO:0000256" key="1">
    <source>
        <dbReference type="SAM" id="MobiDB-lite"/>
    </source>
</evidence>
<feature type="compositionally biased region" description="Low complexity" evidence="1">
    <location>
        <begin position="195"/>
        <end position="208"/>
    </location>
</feature>
<feature type="region of interest" description="Disordered" evidence="1">
    <location>
        <begin position="152"/>
        <end position="225"/>
    </location>
</feature>
<feature type="compositionally biased region" description="Basic and acidic residues" evidence="1">
    <location>
        <begin position="251"/>
        <end position="263"/>
    </location>
</feature>
<feature type="compositionally biased region" description="Polar residues" evidence="1">
    <location>
        <begin position="209"/>
        <end position="218"/>
    </location>
</feature>
<proteinExistence type="predicted"/>
<organism evidence="3">
    <name type="scientific">Percolomonas cosmopolitus</name>
    <dbReference type="NCBI Taxonomy" id="63605"/>
    <lineage>
        <taxon>Eukaryota</taxon>
        <taxon>Discoba</taxon>
        <taxon>Heterolobosea</taxon>
        <taxon>Tetramitia</taxon>
        <taxon>Eutetramitia</taxon>
        <taxon>Percolomonadidae</taxon>
        <taxon>Percolomonas</taxon>
    </lineage>
</organism>
<protein>
    <submittedName>
        <fullName evidence="3">Uncharacterized protein</fullName>
    </submittedName>
</protein>
<name>A0A7S1KP61_9EUKA</name>
<reference evidence="3" key="1">
    <citation type="submission" date="2021-01" db="EMBL/GenBank/DDBJ databases">
        <authorList>
            <person name="Corre E."/>
            <person name="Pelletier E."/>
            <person name="Niang G."/>
            <person name="Scheremetjew M."/>
            <person name="Finn R."/>
            <person name="Kale V."/>
            <person name="Holt S."/>
            <person name="Cochrane G."/>
            <person name="Meng A."/>
            <person name="Brown T."/>
            <person name="Cohen L."/>
        </authorList>
    </citation>
    <scope>NUCLEOTIDE SEQUENCE</scope>
    <source>
        <strain evidence="3">WS</strain>
    </source>
</reference>
<accession>A0A7S1KP61</accession>
<evidence type="ECO:0000313" key="3">
    <source>
        <dbReference type="EMBL" id="CAD9080622.1"/>
    </source>
</evidence>
<gene>
    <name evidence="3" type="ORF">PCOS0759_LOCUS3862</name>
</gene>
<feature type="signal peptide" evidence="2">
    <location>
        <begin position="1"/>
        <end position="23"/>
    </location>
</feature>
<evidence type="ECO:0000256" key="2">
    <source>
        <dbReference type="SAM" id="SignalP"/>
    </source>
</evidence>
<feature type="chain" id="PRO_5030893618" evidence="2">
    <location>
        <begin position="24"/>
        <end position="263"/>
    </location>
</feature>
<dbReference type="AlphaFoldDB" id="A0A7S1KP61"/>
<dbReference type="EMBL" id="HBGD01004630">
    <property type="protein sequence ID" value="CAD9080622.1"/>
    <property type="molecule type" value="Transcribed_RNA"/>
</dbReference>
<sequence>MPTLTHSPSLLLLLLSAASLLLATLPHNTISLSSSDNLSLSCTSRCYSYWQCYMDTYYHAGSGLCPRKPLGCDCNALRYDDDMEANFITTTPDAPRNVQQQEAFLLEDSFEGDALLSTHNDHQQEHSAAINIMKRLDDDDDDAMYALLLPLLDEDPHQGQTPPLPTKRSTDPNEDPDPELKPPPPSIIILAGPGTTTPTRDTLTLSTLEQQQASQTANDQEESAEELQFVYDVMMPLIKDDTDPELPLPMEMKDAQEVRDIKG</sequence>
<keyword evidence="2" id="KW-0732">Signal</keyword>
<feature type="region of interest" description="Disordered" evidence="1">
    <location>
        <begin position="241"/>
        <end position="263"/>
    </location>
</feature>